<dbReference type="EnsemblMetazoa" id="XM_019908279.1">
    <property type="protein sequence ID" value="XP_019763838.1"/>
    <property type="gene ID" value="LOC109540085"/>
</dbReference>
<feature type="region of interest" description="Disordered" evidence="2">
    <location>
        <begin position="482"/>
        <end position="613"/>
    </location>
</feature>
<feature type="region of interest" description="Disordered" evidence="2">
    <location>
        <begin position="735"/>
        <end position="763"/>
    </location>
</feature>
<dbReference type="PANTHER" id="PTHR12854:SF7">
    <property type="entry name" value="ATAXIN-2 HOMOLOG"/>
    <property type="match status" value="1"/>
</dbReference>
<dbReference type="InterPro" id="IPR045117">
    <property type="entry name" value="ATXN2-like"/>
</dbReference>
<organism evidence="4 5">
    <name type="scientific">Dendroctonus ponderosae</name>
    <name type="common">Mountain pine beetle</name>
    <dbReference type="NCBI Taxonomy" id="77166"/>
    <lineage>
        <taxon>Eukaryota</taxon>
        <taxon>Metazoa</taxon>
        <taxon>Ecdysozoa</taxon>
        <taxon>Arthropoda</taxon>
        <taxon>Hexapoda</taxon>
        <taxon>Insecta</taxon>
        <taxon>Pterygota</taxon>
        <taxon>Neoptera</taxon>
        <taxon>Endopterygota</taxon>
        <taxon>Coleoptera</taxon>
        <taxon>Polyphaga</taxon>
        <taxon>Cucujiformia</taxon>
        <taxon>Curculionidae</taxon>
        <taxon>Scolytinae</taxon>
        <taxon>Dendroctonus</taxon>
    </lineage>
</organism>
<dbReference type="Pfam" id="PF07145">
    <property type="entry name" value="PAM2"/>
    <property type="match status" value="1"/>
</dbReference>
<feature type="compositionally biased region" description="Polar residues" evidence="2">
    <location>
        <begin position="562"/>
        <end position="572"/>
    </location>
</feature>
<evidence type="ECO:0000256" key="1">
    <source>
        <dbReference type="ARBA" id="ARBA00007503"/>
    </source>
</evidence>
<feature type="region of interest" description="Disordered" evidence="2">
    <location>
        <begin position="1"/>
        <end position="25"/>
    </location>
</feature>
<feature type="region of interest" description="Disordered" evidence="2">
    <location>
        <begin position="127"/>
        <end position="147"/>
    </location>
</feature>
<comment type="similarity">
    <text evidence="1">Belongs to the ataxin-2 family.</text>
</comment>
<accession>A0AAR5PS48</accession>
<dbReference type="InterPro" id="IPR025852">
    <property type="entry name" value="SM_dom_ATX"/>
</dbReference>
<feature type="compositionally biased region" description="Polar residues" evidence="2">
    <location>
        <begin position="518"/>
        <end position="544"/>
    </location>
</feature>
<feature type="domain" description="LsmAD" evidence="3">
    <location>
        <begin position="175"/>
        <end position="241"/>
    </location>
</feature>
<feature type="compositionally biased region" description="Pro residues" evidence="2">
    <location>
        <begin position="331"/>
        <end position="345"/>
    </location>
</feature>
<reference evidence="4" key="2">
    <citation type="submission" date="2024-08" db="UniProtKB">
        <authorList>
            <consortium name="EnsemblMetazoa"/>
        </authorList>
    </citation>
    <scope>IDENTIFICATION</scope>
</reference>
<name>A0AAR5PS48_DENPD</name>
<feature type="compositionally biased region" description="Basic and acidic residues" evidence="2">
    <location>
        <begin position="245"/>
        <end position="258"/>
    </location>
</feature>
<feature type="compositionally biased region" description="Pro residues" evidence="2">
    <location>
        <begin position="287"/>
        <end position="296"/>
    </location>
</feature>
<dbReference type="AlphaFoldDB" id="A0AAR5PS48"/>
<sequence length="835" mass="90231">MNSRRKGRGGASTRDQRPRSVAPEGVYNNVPFMHSATLQLGNIARLRTISGEVWEGVFRTFSPEFEAVLEAVVKLENPDTPDERPLADTQKESLIFKMLDVLTISFRDVDMDYATKDSFQTDSAISSRVNGSRSEEKELEPWDAGNMNGNDVNLELEMSNGWDVQDMFRKNEQEYGVQSTFDHSLRGYTVPLQTSDTADFREAQAKAAQIAQEIENQPAYKARLDMENGDEEAAFAAVVRPAQDSDKYIPPAKRKETNNGKLVVRSPPPATSSGGTQNLASPKDTRPPPVSYPAPPHVHQSTTHVIQNSLPPPHMPPIQHVMPPQHLPNTMMPPPPMTNVPPPGHSQPMAPMAQQHVPIPPNHANTRANSHTPPQYQQGPPPRHGMHHSNGPPNHKGQPNGDLMLKTNRTHRQQQNYAQAPDRGQAMPPGHPQGPPPQQDCGLHSVPQAMRQPPPVAGVQNQEAMKELHLFAKEFNLVPMAHSSPAGSSVPPHLAVQHGGQMPPPDAAQMGPPAQALSAGTSANSANVTNAPSSGADQSQATGGSQTQPTPAQSPPSDSDKLQTAVSKSKLNPNAKEFVLSPMPKPFQPRSPSTPSVSRPHTPQTPSHNPYMTAAVNGPGGPSMPVAVLPMPYMTISQPQYQAPPPQANRMRKMNMRAEVSHMPHAAAVTGQPLLAPAPIHQYIYNPQAAVHGMNQAAYQPAAVASLQAAALGRMYDAGAVATTTQRYFQIPYLPPQPNGAPSGGQGTYNPAGVQQQGPPQGSINYQQHYLQAVPQQQPPPQMPTMFCIPTQPHMLPNVPYMQQGPPPGAPHPHVQLLLQHQHPSQGGNPHGPSQ</sequence>
<dbReference type="GO" id="GO:0010494">
    <property type="term" value="C:cytoplasmic stress granule"/>
    <property type="evidence" value="ECO:0007669"/>
    <property type="project" value="TreeGrafter"/>
</dbReference>
<dbReference type="PANTHER" id="PTHR12854">
    <property type="entry name" value="ATAXIN 2-RELATED"/>
    <property type="match status" value="1"/>
</dbReference>
<reference evidence="5" key="1">
    <citation type="journal article" date="2013" name="Genome Biol.">
        <title>Draft genome of the mountain pine beetle, Dendroctonus ponderosae Hopkins, a major forest pest.</title>
        <authorList>
            <person name="Keeling C.I."/>
            <person name="Yuen M.M."/>
            <person name="Liao N.Y."/>
            <person name="Docking T.R."/>
            <person name="Chan S.K."/>
            <person name="Taylor G.A."/>
            <person name="Palmquist D.L."/>
            <person name="Jackman S.D."/>
            <person name="Nguyen A."/>
            <person name="Li M."/>
            <person name="Henderson H."/>
            <person name="Janes J.K."/>
            <person name="Zhao Y."/>
            <person name="Pandoh P."/>
            <person name="Moore R."/>
            <person name="Sperling F.A."/>
            <person name="Huber D.P."/>
            <person name="Birol I."/>
            <person name="Jones S.J."/>
            <person name="Bohlmann J."/>
        </authorList>
    </citation>
    <scope>NUCLEOTIDE SEQUENCE</scope>
</reference>
<feature type="compositionally biased region" description="Low complexity" evidence="2">
    <location>
        <begin position="545"/>
        <end position="557"/>
    </location>
</feature>
<dbReference type="InterPro" id="IPR009604">
    <property type="entry name" value="LsmAD_domain"/>
</dbReference>
<evidence type="ECO:0000313" key="4">
    <source>
        <dbReference type="EnsemblMetazoa" id="XP_019763838.1"/>
    </source>
</evidence>
<evidence type="ECO:0000259" key="3">
    <source>
        <dbReference type="SMART" id="SM01272"/>
    </source>
</evidence>
<dbReference type="GO" id="GO:0003729">
    <property type="term" value="F:mRNA binding"/>
    <property type="evidence" value="ECO:0007669"/>
    <property type="project" value="TreeGrafter"/>
</dbReference>
<proteinExistence type="inferred from homology"/>
<feature type="region of interest" description="Disordered" evidence="2">
    <location>
        <begin position="245"/>
        <end position="459"/>
    </location>
</feature>
<dbReference type="Pfam" id="PF06741">
    <property type="entry name" value="LsmAD"/>
    <property type="match status" value="1"/>
</dbReference>
<feature type="compositionally biased region" description="Low complexity" evidence="2">
    <location>
        <begin position="590"/>
        <end position="602"/>
    </location>
</feature>
<evidence type="ECO:0000256" key="2">
    <source>
        <dbReference type="SAM" id="MobiDB-lite"/>
    </source>
</evidence>
<feature type="compositionally biased region" description="Polar residues" evidence="2">
    <location>
        <begin position="363"/>
        <end position="378"/>
    </location>
</feature>
<protein>
    <recommendedName>
        <fullName evidence="3">LsmAD domain-containing protein</fullName>
    </recommendedName>
</protein>
<feature type="compositionally biased region" description="Polar residues" evidence="2">
    <location>
        <begin position="271"/>
        <end position="280"/>
    </location>
</feature>
<dbReference type="Pfam" id="PF14438">
    <property type="entry name" value="SM-ATX"/>
    <property type="match status" value="1"/>
</dbReference>
<dbReference type="SMART" id="SM01272">
    <property type="entry name" value="LsmAD"/>
    <property type="match status" value="1"/>
</dbReference>
<feature type="compositionally biased region" description="Pro residues" evidence="2">
    <location>
        <begin position="429"/>
        <end position="438"/>
    </location>
</feature>
<dbReference type="GO" id="GO:0034063">
    <property type="term" value="P:stress granule assembly"/>
    <property type="evidence" value="ECO:0007669"/>
    <property type="project" value="TreeGrafter"/>
</dbReference>
<feature type="compositionally biased region" description="Polar residues" evidence="2">
    <location>
        <begin position="299"/>
        <end position="309"/>
    </location>
</feature>
<dbReference type="Proteomes" id="UP000019118">
    <property type="component" value="Unassembled WGS sequence"/>
</dbReference>
<evidence type="ECO:0000313" key="5">
    <source>
        <dbReference type="Proteomes" id="UP000019118"/>
    </source>
</evidence>
<keyword evidence="5" id="KW-1185">Reference proteome</keyword>
<dbReference type="InterPro" id="IPR009818">
    <property type="entry name" value="PAM2_motif"/>
</dbReference>